<dbReference type="AlphaFoldDB" id="A0A553JSC1"/>
<feature type="domain" description="TonB C-terminal" evidence="6">
    <location>
        <begin position="307"/>
        <end position="403"/>
    </location>
</feature>
<dbReference type="SUPFAM" id="SSF74653">
    <property type="entry name" value="TolA/TonB C-terminal domain"/>
    <property type="match status" value="1"/>
</dbReference>
<dbReference type="GO" id="GO:0055085">
    <property type="term" value="P:transmembrane transport"/>
    <property type="evidence" value="ECO:0007669"/>
    <property type="project" value="InterPro"/>
</dbReference>
<keyword evidence="3 5" id="KW-1133">Transmembrane helix</keyword>
<sequence length="407" mass="45567">MFSWLMEQTLLVSLIATLFLLSHKPVLRLLGAHHTYALWMAIPMLLLGSVLIHLVPNLLSSSRIVQIEHYRVLADNTLANTAFFLSTPNLLIIWCIGLIVMLFAIGLQARKLTHIIEHSTPFAALNAQLPVIQHPRIHSPMLVGLHRPKIVVPSGFEQLSSKQQSAVIEHEQYHHHRGDIAINIIAYAILSIFWFNPICWIAYRRFRDDQELACDAQITASMNTDEKIAYSRALLTYSQQASIGMLHTHYGNKHILKERILEMKKQHGKSTLAIIGLTLGLGFTGLLLNQQVQAGDHQNSTKQSAKKHGQDIRPLTRVEPKYPIEAARANQNGYVQLEFDISKAGMVSNVSVIKSSPTGVFDQSAITALQQWMYNKSTHGAKGAQVQLDFVIDEPEAGVERIKVTAH</sequence>
<keyword evidence="5" id="KW-0735">Signal-anchor</keyword>
<comment type="caution">
    <text evidence="7">The sequence shown here is derived from an EMBL/GenBank/DDBJ whole genome shotgun (WGS) entry which is preliminary data.</text>
</comment>
<keyword evidence="5" id="KW-0997">Cell inner membrane</keyword>
<comment type="similarity">
    <text evidence="5">Belongs to the TonB family.</text>
</comment>
<dbReference type="EMBL" id="VKGK01000004">
    <property type="protein sequence ID" value="TRY15355.1"/>
    <property type="molecule type" value="Genomic_DNA"/>
</dbReference>
<dbReference type="PRINTS" id="PR01374">
    <property type="entry name" value="TONBPROTEIN"/>
</dbReference>
<dbReference type="InterPro" id="IPR003538">
    <property type="entry name" value="TonB"/>
</dbReference>
<dbReference type="Proteomes" id="UP000318126">
    <property type="component" value="Unassembled WGS sequence"/>
</dbReference>
<dbReference type="GO" id="GO:0015031">
    <property type="term" value="P:protein transport"/>
    <property type="evidence" value="ECO:0007669"/>
    <property type="project" value="UniProtKB-UniRule"/>
</dbReference>
<feature type="transmembrane region" description="Helical" evidence="5">
    <location>
        <begin position="38"/>
        <end position="60"/>
    </location>
</feature>
<dbReference type="InterPro" id="IPR052173">
    <property type="entry name" value="Beta-lactam_resp_regulator"/>
</dbReference>
<dbReference type="PROSITE" id="PS52015">
    <property type="entry name" value="TONB_CTD"/>
    <property type="match status" value="1"/>
</dbReference>
<dbReference type="GO" id="GO:0005886">
    <property type="term" value="C:plasma membrane"/>
    <property type="evidence" value="ECO:0007669"/>
    <property type="project" value="UniProtKB-SubCell"/>
</dbReference>
<name>A0A553JSC1_SHEHA</name>
<evidence type="ECO:0000313" key="7">
    <source>
        <dbReference type="EMBL" id="TRY15355.1"/>
    </source>
</evidence>
<dbReference type="InterPro" id="IPR006260">
    <property type="entry name" value="TonB/TolA_C"/>
</dbReference>
<evidence type="ECO:0000256" key="3">
    <source>
        <dbReference type="ARBA" id="ARBA00022989"/>
    </source>
</evidence>
<dbReference type="PANTHER" id="PTHR34978:SF3">
    <property type="entry name" value="SLR0241 PROTEIN"/>
    <property type="match status" value="1"/>
</dbReference>
<keyword evidence="4 5" id="KW-0472">Membrane</keyword>
<dbReference type="InterPro" id="IPR037682">
    <property type="entry name" value="TonB_C"/>
</dbReference>
<evidence type="ECO:0000256" key="1">
    <source>
        <dbReference type="ARBA" id="ARBA00004167"/>
    </source>
</evidence>
<dbReference type="Gene3D" id="3.30.2420.10">
    <property type="entry name" value="TonB"/>
    <property type="match status" value="1"/>
</dbReference>
<evidence type="ECO:0000256" key="4">
    <source>
        <dbReference type="ARBA" id="ARBA00023136"/>
    </source>
</evidence>
<comment type="caution">
    <text evidence="5">Lacks conserved residue(s) required for the propagation of feature annotation.</text>
</comment>
<keyword evidence="5" id="KW-0653">Protein transport</keyword>
<keyword evidence="5" id="KW-0813">Transport</keyword>
<dbReference type="InterPro" id="IPR008756">
    <property type="entry name" value="Peptidase_M56"/>
</dbReference>
<dbReference type="Pfam" id="PF03544">
    <property type="entry name" value="TonB_C"/>
    <property type="match status" value="1"/>
</dbReference>
<evidence type="ECO:0000313" key="8">
    <source>
        <dbReference type="Proteomes" id="UP000318126"/>
    </source>
</evidence>
<dbReference type="GO" id="GO:0015891">
    <property type="term" value="P:siderophore transport"/>
    <property type="evidence" value="ECO:0007669"/>
    <property type="project" value="InterPro"/>
</dbReference>
<evidence type="ECO:0000256" key="2">
    <source>
        <dbReference type="ARBA" id="ARBA00022692"/>
    </source>
</evidence>
<dbReference type="Pfam" id="PF05569">
    <property type="entry name" value="Peptidase_M56"/>
    <property type="match status" value="1"/>
</dbReference>
<accession>A0A553JSC1</accession>
<dbReference type="GO" id="GO:0031992">
    <property type="term" value="F:energy transducer activity"/>
    <property type="evidence" value="ECO:0007669"/>
    <property type="project" value="InterPro"/>
</dbReference>
<keyword evidence="5" id="KW-1003">Cell membrane</keyword>
<protein>
    <recommendedName>
        <fullName evidence="5">Protein TonB</fullName>
    </recommendedName>
</protein>
<feature type="transmembrane region" description="Helical" evidence="5">
    <location>
        <begin position="81"/>
        <end position="105"/>
    </location>
</feature>
<dbReference type="CDD" id="cd07341">
    <property type="entry name" value="M56_BlaR1_MecR1_like"/>
    <property type="match status" value="1"/>
</dbReference>
<comment type="subcellular location">
    <subcellularLocation>
        <location evidence="5">Cell inner membrane</location>
        <topology evidence="5">Single-pass membrane protein</topology>
        <orientation evidence="5">Periplasmic side</orientation>
    </subcellularLocation>
    <subcellularLocation>
        <location evidence="1">Membrane</location>
        <topology evidence="1">Single-pass membrane protein</topology>
    </subcellularLocation>
</comment>
<organism evidence="7 8">
    <name type="scientific">Shewanella hanedai</name>
    <name type="common">Alteromonas hanedai</name>
    <dbReference type="NCBI Taxonomy" id="25"/>
    <lineage>
        <taxon>Bacteria</taxon>
        <taxon>Pseudomonadati</taxon>
        <taxon>Pseudomonadota</taxon>
        <taxon>Gammaproteobacteria</taxon>
        <taxon>Alteromonadales</taxon>
        <taxon>Shewanellaceae</taxon>
        <taxon>Shewanella</taxon>
    </lineage>
</organism>
<keyword evidence="2 5" id="KW-0812">Transmembrane</keyword>
<dbReference type="OrthoDB" id="1628901at2"/>
<dbReference type="PANTHER" id="PTHR34978">
    <property type="entry name" value="POSSIBLE SENSOR-TRANSDUCER PROTEIN BLAR"/>
    <property type="match status" value="1"/>
</dbReference>
<dbReference type="GO" id="GO:0030288">
    <property type="term" value="C:outer membrane-bounded periplasmic space"/>
    <property type="evidence" value="ECO:0007669"/>
    <property type="project" value="InterPro"/>
</dbReference>
<comment type="function">
    <text evidence="5">Interacts with outer membrane receptor proteins that carry out high-affinity binding and energy dependent uptake into the periplasmic space of specific substrates. It could act to transduce energy from the cytoplasmic membrane to specific energy-requiring processes in the outer membrane, resulting in the release into the periplasm of ligands bound by these outer membrane proteins.</text>
</comment>
<evidence type="ECO:0000256" key="5">
    <source>
        <dbReference type="RuleBase" id="RU362123"/>
    </source>
</evidence>
<feature type="transmembrane region" description="Helical" evidence="5">
    <location>
        <begin position="180"/>
        <end position="203"/>
    </location>
</feature>
<dbReference type="RefSeq" id="WP_143563387.1">
    <property type="nucleotide sequence ID" value="NZ_BMPL01000037.1"/>
</dbReference>
<evidence type="ECO:0000259" key="6">
    <source>
        <dbReference type="PROSITE" id="PS52015"/>
    </source>
</evidence>
<reference evidence="8" key="1">
    <citation type="submission" date="2019-07" db="EMBL/GenBank/DDBJ databases">
        <title>Shewanella sp. YLB-08 draft genomic sequence.</title>
        <authorList>
            <person name="Yu L."/>
        </authorList>
    </citation>
    <scope>NUCLEOTIDE SEQUENCE [LARGE SCALE GENOMIC DNA]</scope>
    <source>
        <strain evidence="8">JCM 20706</strain>
    </source>
</reference>
<gene>
    <name evidence="7" type="ORF">FN961_04650</name>
</gene>
<proteinExistence type="inferred from homology"/>
<dbReference type="NCBIfam" id="TIGR01352">
    <property type="entry name" value="tonB_Cterm"/>
    <property type="match status" value="1"/>
</dbReference>
<keyword evidence="8" id="KW-1185">Reference proteome</keyword>